<dbReference type="Pfam" id="PF13432">
    <property type="entry name" value="TPR_16"/>
    <property type="match status" value="1"/>
</dbReference>
<protein>
    <submittedName>
        <fullName evidence="2">Tetratricopeptide repeat-containing protein</fullName>
    </submittedName>
</protein>
<name>A0A1I6TA03_9SPHI</name>
<evidence type="ECO:0000256" key="1">
    <source>
        <dbReference type="PROSITE-ProRule" id="PRU00339"/>
    </source>
</evidence>
<dbReference type="EMBL" id="FOZZ01000006">
    <property type="protein sequence ID" value="SFS86045.1"/>
    <property type="molecule type" value="Genomic_DNA"/>
</dbReference>
<evidence type="ECO:0000313" key="2">
    <source>
        <dbReference type="EMBL" id="SFS86045.1"/>
    </source>
</evidence>
<evidence type="ECO:0000313" key="3">
    <source>
        <dbReference type="Proteomes" id="UP000198785"/>
    </source>
</evidence>
<dbReference type="SUPFAM" id="SSF48452">
    <property type="entry name" value="TPR-like"/>
    <property type="match status" value="1"/>
</dbReference>
<dbReference type="STRING" id="683125.SAMN05660206_10628"/>
<dbReference type="InterPro" id="IPR019734">
    <property type="entry name" value="TPR_rpt"/>
</dbReference>
<dbReference type="Proteomes" id="UP000198785">
    <property type="component" value="Unassembled WGS sequence"/>
</dbReference>
<feature type="repeat" description="TPR" evidence="1">
    <location>
        <begin position="107"/>
        <end position="140"/>
    </location>
</feature>
<keyword evidence="1" id="KW-0802">TPR repeat</keyword>
<proteinExistence type="predicted"/>
<accession>A0A1I6TA03</accession>
<sequence length="1027" mass="116827">MLFLMVFVSACQTFKSKGGRRPSQETDSTKTDFVQNFTSKYNILYNANLMLEGERKGIYNAANKNYQVRLTVFDEPTANGDPHKAMDSLIQKAYKIVNTKQESKYINEAYYIIGRAYYLKGAYYTAAEFFDKLIKDADDEPKYKPLAYAWKSRTLLQINKLEAAGKVIDSAFMFLDGNEKSRTFVNAAMANYLVRVGRVGEAIPFLEYALESNKDRYDRGRWRFLLAQLYRDNGQKDKAYQLFNKLAKSNVPFDMSFEADLQAAFLVGDRGGSGIEGRVKPLRAMLKEGKNMDYKDQILYQIGRIYLEEDDEENAFKFFNLSLAEPNGSAYQTTETYLTIADYRFAQEKYRQAQNYYDSTATVLPADYTDVNKVRRKLVYMTELTNLYEENLWLDTLISLGKLSEVDRTEQALKYAGASLIEKQKELDRQTYLAKKGKKVQGNSNSVNFNNAFATQQNTTMNTGISSNQFYFNNQDALLLGASEFKRKWGNRQLKDDWRFSADNTQPLAAQSGQVQDDQAKLAPKDSFDAVGFVEAEKARYLSAVPTTQEGFDTTLKTIHDNMVVIGNIYRDYTRDNQDAILAYEAFLARFPNTEAGAEVYYSLYRMYDGIDQTKSLVYKNRLLELFPNSLHAMVAKDPYYMDKINRDKRILDRTFEKLFALYTAGDHVAVIRQANEELEGVFQTSGMVAQIEYLKALAIGRVGRVSDFTNALEKIIEKYPTDSLVVPLAQENIAFIEKNPGLFVNRVNALQDIDKSRIAFVDEPDMTPWPALRIDGDYRTGVAIAQVKPKEEPVVVPEEVKQPELTEEKRQEIEMLLAGEMATKPKEVKSGTNIDVTGVSGPQKKADVIVADLGTIEEEKVAAQLETGNIASSNVNGAGINANKKLDAGAMNIGNIQINYGPNEYRDKKLFPDTATYFFTVNVMDPKVNLAPSRYGIGQFNRSRYARTNINHQLRLVNAENQLLFVGPFETYEEVKTYESRILPLLLEIMKVPEEDYNTFIITRETIGTLTDGIQIKNYHQVYTEQ</sequence>
<dbReference type="AlphaFoldDB" id="A0A1I6TA03"/>
<dbReference type="Pfam" id="PF13181">
    <property type="entry name" value="TPR_8"/>
    <property type="match status" value="1"/>
</dbReference>
<organism evidence="2 3">
    <name type="scientific">Sphingobacterium wenxiniae</name>
    <dbReference type="NCBI Taxonomy" id="683125"/>
    <lineage>
        <taxon>Bacteria</taxon>
        <taxon>Pseudomonadati</taxon>
        <taxon>Bacteroidota</taxon>
        <taxon>Sphingobacteriia</taxon>
        <taxon>Sphingobacteriales</taxon>
        <taxon>Sphingobacteriaceae</taxon>
        <taxon>Sphingobacterium</taxon>
    </lineage>
</organism>
<reference evidence="2 3" key="1">
    <citation type="submission" date="2016-10" db="EMBL/GenBank/DDBJ databases">
        <authorList>
            <person name="de Groot N.N."/>
        </authorList>
    </citation>
    <scope>NUCLEOTIDE SEQUENCE [LARGE SCALE GENOMIC DNA]</scope>
    <source>
        <strain evidence="2 3">DSM 22789</strain>
    </source>
</reference>
<dbReference type="InterPro" id="IPR011990">
    <property type="entry name" value="TPR-like_helical_dom_sf"/>
</dbReference>
<dbReference type="SMART" id="SM00028">
    <property type="entry name" value="TPR"/>
    <property type="match status" value="5"/>
</dbReference>
<dbReference type="Gene3D" id="1.25.40.10">
    <property type="entry name" value="Tetratricopeptide repeat domain"/>
    <property type="match status" value="4"/>
</dbReference>
<dbReference type="PROSITE" id="PS50005">
    <property type="entry name" value="TPR"/>
    <property type="match status" value="1"/>
</dbReference>
<dbReference type="Pfam" id="PF13174">
    <property type="entry name" value="TPR_6"/>
    <property type="match status" value="1"/>
</dbReference>
<gene>
    <name evidence="2" type="ORF">SAMN05660206_10628</name>
</gene>
<keyword evidence="3" id="KW-1185">Reference proteome</keyword>